<keyword evidence="1" id="KW-0808">Transferase</keyword>
<dbReference type="Gene3D" id="3.30.559.10">
    <property type="entry name" value="Chloramphenicol acetyltransferase-like domain"/>
    <property type="match status" value="2"/>
</dbReference>
<name>A0AA39ZPH7_9PEZI</name>
<comment type="caution">
    <text evidence="1">The sequence shown here is derived from an EMBL/GenBank/DDBJ whole genome shotgun (WGS) entry which is preliminary data.</text>
</comment>
<dbReference type="PANTHER" id="PTHR31642">
    <property type="entry name" value="TRICHOTHECENE 3-O-ACETYLTRANSFERASE"/>
    <property type="match status" value="1"/>
</dbReference>
<dbReference type="InterPro" id="IPR023213">
    <property type="entry name" value="CAT-like_dom_sf"/>
</dbReference>
<keyword evidence="2" id="KW-1185">Reference proteome</keyword>
<reference evidence="1" key="1">
    <citation type="submission" date="2023-06" db="EMBL/GenBank/DDBJ databases">
        <title>Genome-scale phylogeny and comparative genomics of the fungal order Sordariales.</title>
        <authorList>
            <consortium name="Lawrence Berkeley National Laboratory"/>
            <person name="Hensen N."/>
            <person name="Bonometti L."/>
            <person name="Westerberg I."/>
            <person name="Brannstrom I.O."/>
            <person name="Guillou S."/>
            <person name="Cros-Aarteil S."/>
            <person name="Calhoun S."/>
            <person name="Haridas S."/>
            <person name="Kuo A."/>
            <person name="Mondo S."/>
            <person name="Pangilinan J."/>
            <person name="Riley R."/>
            <person name="Labutti K."/>
            <person name="Andreopoulos B."/>
            <person name="Lipzen A."/>
            <person name="Chen C."/>
            <person name="Yanf M."/>
            <person name="Daum C."/>
            <person name="Ng V."/>
            <person name="Clum A."/>
            <person name="Steindorff A."/>
            <person name="Ohm R."/>
            <person name="Martin F."/>
            <person name="Silar P."/>
            <person name="Natvig D."/>
            <person name="Lalanne C."/>
            <person name="Gautier V."/>
            <person name="Ament-Velasquez S.L."/>
            <person name="Kruys A."/>
            <person name="Hutchinson M.I."/>
            <person name="Powell A.J."/>
            <person name="Barry K."/>
            <person name="Miller A.N."/>
            <person name="Grigoriev I.V."/>
            <person name="Debuchy R."/>
            <person name="Gladieux P."/>
            <person name="Thoren M.H."/>
            <person name="Johannesson H."/>
        </authorList>
    </citation>
    <scope>NUCLEOTIDE SEQUENCE</scope>
    <source>
        <strain evidence="1">SMH4607-1</strain>
    </source>
</reference>
<dbReference type="PANTHER" id="PTHR31642:SF315">
    <property type="entry name" value="ACYLTRANSFERASE EASC"/>
    <property type="match status" value="1"/>
</dbReference>
<dbReference type="EMBL" id="JAUKUA010000010">
    <property type="protein sequence ID" value="KAK0701264.1"/>
    <property type="molecule type" value="Genomic_DNA"/>
</dbReference>
<evidence type="ECO:0000313" key="2">
    <source>
        <dbReference type="Proteomes" id="UP001172102"/>
    </source>
</evidence>
<dbReference type="InterPro" id="IPR050317">
    <property type="entry name" value="Plant_Fungal_Acyltransferase"/>
</dbReference>
<evidence type="ECO:0000313" key="1">
    <source>
        <dbReference type="EMBL" id="KAK0701264.1"/>
    </source>
</evidence>
<organism evidence="1 2">
    <name type="scientific">Lasiosphaeris hirsuta</name>
    <dbReference type="NCBI Taxonomy" id="260670"/>
    <lineage>
        <taxon>Eukaryota</taxon>
        <taxon>Fungi</taxon>
        <taxon>Dikarya</taxon>
        <taxon>Ascomycota</taxon>
        <taxon>Pezizomycotina</taxon>
        <taxon>Sordariomycetes</taxon>
        <taxon>Sordariomycetidae</taxon>
        <taxon>Sordariales</taxon>
        <taxon>Lasiosphaeriaceae</taxon>
        <taxon>Lasiosphaeris</taxon>
    </lineage>
</organism>
<proteinExistence type="predicted"/>
<protein>
    <submittedName>
        <fullName evidence="1">Transferase family-domain-containing protein</fullName>
    </submittedName>
</protein>
<dbReference type="AlphaFoldDB" id="A0AA39ZPH7"/>
<dbReference type="Proteomes" id="UP001172102">
    <property type="component" value="Unassembled WGS sequence"/>
</dbReference>
<gene>
    <name evidence="1" type="ORF">B0H67DRAFT_595714</name>
</gene>
<dbReference type="Pfam" id="PF02458">
    <property type="entry name" value="Transferase"/>
    <property type="match status" value="1"/>
</dbReference>
<sequence length="479" mass="52256">MDETTVKLSVPLSEEVIDLSSLDQQAQRHYAKPMLLFKLDHKGIRDPVIRHLQNGLSAALSETPDFASTVAPVPGSTRKELHLRINPESGASWRVVDYTNEQHKDAWPFGSFDELAARNFPFTDIPAERLVNPVFLNIPDDVRELPSLGIQLSLIDGGIVMAFCWHHTVSDARGANVLLSSWARHTRASILHGKPDDPVTPEEETRERWRLNYGTANARIAQVPDYVVDAGARSPLSAGSMHLLDREDPTQAPFNISTWYFSAEALQSLRDALGGAADSGALFTPVEAACALLWKHVSRARLLDAGGDATSLFTTRLEFRARLRPPLSGDYIGNICEPNARARMPLSEVCSVATGTSLATLASAIRTATEAVDDSTVRNYIGLINSLAAVTDLTWDYNGFPGPDFGVTDLSGLDVLRTDWGPSLGAPVCLRLAYREGGLLYLFPIDRQGGLEAQVLCEPEAADRLKADDGLTQYATLRG</sequence>
<dbReference type="GO" id="GO:0016747">
    <property type="term" value="F:acyltransferase activity, transferring groups other than amino-acyl groups"/>
    <property type="evidence" value="ECO:0007669"/>
    <property type="project" value="TreeGrafter"/>
</dbReference>
<accession>A0AA39ZPH7</accession>